<dbReference type="SMART" id="SM00175">
    <property type="entry name" value="RAB"/>
    <property type="match status" value="1"/>
</dbReference>
<keyword evidence="3" id="KW-1185">Reference proteome</keyword>
<reference evidence="2" key="1">
    <citation type="submission" date="2025-08" db="UniProtKB">
        <authorList>
            <consortium name="Ensembl"/>
        </authorList>
    </citation>
    <scope>IDENTIFICATION</scope>
</reference>
<dbReference type="InterPro" id="IPR052661">
    <property type="entry name" value="Ras-like_GTPase_Reg"/>
</dbReference>
<dbReference type="InterPro" id="IPR027417">
    <property type="entry name" value="P-loop_NTPase"/>
</dbReference>
<dbReference type="GeneTree" id="ENSGT00940000165465"/>
<evidence type="ECO:0000313" key="2">
    <source>
        <dbReference type="Ensembl" id="ENSSPUP00000010408.1"/>
    </source>
</evidence>
<name>A0A8D0GUW4_SPHPU</name>
<dbReference type="PROSITE" id="PS51419">
    <property type="entry name" value="RAB"/>
    <property type="match status" value="1"/>
</dbReference>
<dbReference type="Pfam" id="PF00071">
    <property type="entry name" value="Ras"/>
    <property type="match status" value="2"/>
</dbReference>
<dbReference type="PANTHER" id="PTHR46350:SF3">
    <property type="entry name" value="RAS-LIKE PROTEIN FAMILY MEMBER 10A"/>
    <property type="match status" value="1"/>
</dbReference>
<dbReference type="Gene3D" id="3.40.50.300">
    <property type="entry name" value="P-loop containing nucleotide triphosphate hydrolases"/>
    <property type="match status" value="2"/>
</dbReference>
<evidence type="ECO:0008006" key="4">
    <source>
        <dbReference type="Google" id="ProtNLM"/>
    </source>
</evidence>
<dbReference type="SUPFAM" id="SSF52540">
    <property type="entry name" value="P-loop containing nucleoside triphosphate hydrolases"/>
    <property type="match status" value="1"/>
</dbReference>
<accession>A0A8D0GUW4</accession>
<evidence type="ECO:0000256" key="1">
    <source>
        <dbReference type="ARBA" id="ARBA00022741"/>
    </source>
</evidence>
<protein>
    <recommendedName>
        <fullName evidence="4">Ras-like protein family member 10A</fullName>
    </recommendedName>
</protein>
<sequence>MVETLKVAILGAPRVGKTAIIHQFLYNDFTENYTPTGSRYIYRPSGAGLSQGGSGAAPAQKPSLDEWSDLKSRGLRNTDAYVLVYDICSPESFEYVKMIRQQIQENRTGGSETPIIVVGNKRDQQKQRFSPRRTLSVLVKKSWKCGYMECSAKCNWHIILLFKELLCSALARGCKHSQSTMRLQGLFCSLLPFQHPGI</sequence>
<dbReference type="AlphaFoldDB" id="A0A8D0GUW4"/>
<organism evidence="2 3">
    <name type="scientific">Sphenodon punctatus</name>
    <name type="common">Tuatara</name>
    <name type="synonym">Hatteria punctata</name>
    <dbReference type="NCBI Taxonomy" id="8508"/>
    <lineage>
        <taxon>Eukaryota</taxon>
        <taxon>Metazoa</taxon>
        <taxon>Chordata</taxon>
        <taxon>Craniata</taxon>
        <taxon>Vertebrata</taxon>
        <taxon>Euteleostomi</taxon>
        <taxon>Lepidosauria</taxon>
        <taxon>Sphenodontia</taxon>
        <taxon>Sphenodontidae</taxon>
        <taxon>Sphenodon</taxon>
    </lineage>
</organism>
<dbReference type="PANTHER" id="PTHR46350">
    <property type="entry name" value="RAS LIKE FAMILY 10 MEMBER B-RELATED"/>
    <property type="match status" value="1"/>
</dbReference>
<proteinExistence type="predicted"/>
<dbReference type="Ensembl" id="ENSSPUT00000011105.1">
    <property type="protein sequence ID" value="ENSSPUP00000010408.1"/>
    <property type="gene ID" value="ENSSPUG00000008027.1"/>
</dbReference>
<dbReference type="InterPro" id="IPR001806">
    <property type="entry name" value="Small_GTPase"/>
</dbReference>
<reference evidence="2" key="2">
    <citation type="submission" date="2025-09" db="UniProtKB">
        <authorList>
            <consortium name="Ensembl"/>
        </authorList>
    </citation>
    <scope>IDENTIFICATION</scope>
</reference>
<dbReference type="Proteomes" id="UP000694392">
    <property type="component" value="Unplaced"/>
</dbReference>
<keyword evidence="1" id="KW-0547">Nucleotide-binding</keyword>
<dbReference type="SMART" id="SM00173">
    <property type="entry name" value="RAS"/>
    <property type="match status" value="1"/>
</dbReference>
<dbReference type="SMART" id="SM00174">
    <property type="entry name" value="RHO"/>
    <property type="match status" value="1"/>
</dbReference>
<dbReference type="PRINTS" id="PR00449">
    <property type="entry name" value="RASTRNSFRMNG"/>
</dbReference>
<dbReference type="PROSITE" id="PS51421">
    <property type="entry name" value="RAS"/>
    <property type="match status" value="1"/>
</dbReference>
<dbReference type="GO" id="GO:0003924">
    <property type="term" value="F:GTPase activity"/>
    <property type="evidence" value="ECO:0007669"/>
    <property type="project" value="InterPro"/>
</dbReference>
<evidence type="ECO:0000313" key="3">
    <source>
        <dbReference type="Proteomes" id="UP000694392"/>
    </source>
</evidence>
<dbReference type="GO" id="GO:0005525">
    <property type="term" value="F:GTP binding"/>
    <property type="evidence" value="ECO:0007669"/>
    <property type="project" value="InterPro"/>
</dbReference>